<dbReference type="GO" id="GO:0000460">
    <property type="term" value="P:maturation of 5.8S rRNA"/>
    <property type="evidence" value="ECO:0007669"/>
    <property type="project" value="TreeGrafter"/>
</dbReference>
<dbReference type="PANTHER" id="PTHR15002">
    <property type="entry name" value="RIBOSOMAL BIOGENESIS PROTEIN LAS1L"/>
    <property type="match status" value="1"/>
</dbReference>
<dbReference type="PANTHER" id="PTHR15002:SF0">
    <property type="entry name" value="RIBOSOMAL BIOGENESIS PROTEIN LAS1L"/>
    <property type="match status" value="1"/>
</dbReference>
<feature type="region of interest" description="Disordered" evidence="1">
    <location>
        <begin position="522"/>
        <end position="551"/>
    </location>
</feature>
<reference evidence="2 3" key="1">
    <citation type="journal article" date="2024" name="Science">
        <title>Giant polyketide synthase enzymes in the biosynthesis of giant marine polyether toxins.</title>
        <authorList>
            <person name="Fallon T.R."/>
            <person name="Shende V.V."/>
            <person name="Wierzbicki I.H."/>
            <person name="Pendleton A.L."/>
            <person name="Watervoot N.F."/>
            <person name="Auber R.P."/>
            <person name="Gonzalez D.J."/>
            <person name="Wisecaver J.H."/>
            <person name="Moore B.S."/>
        </authorList>
    </citation>
    <scope>NUCLEOTIDE SEQUENCE [LARGE SCALE GENOMIC DNA]</scope>
    <source>
        <strain evidence="2 3">12B1</strain>
    </source>
</reference>
<proteinExistence type="predicted"/>
<dbReference type="GO" id="GO:0090730">
    <property type="term" value="C:Las1 complex"/>
    <property type="evidence" value="ECO:0007669"/>
    <property type="project" value="InterPro"/>
</dbReference>
<protein>
    <recommendedName>
        <fullName evidence="4">Ribosomal biogenesis protein LAS1L</fullName>
    </recommendedName>
</protein>
<gene>
    <name evidence="2" type="ORF">AB1Y20_023562</name>
</gene>
<dbReference type="Pfam" id="PF04031">
    <property type="entry name" value="Las1"/>
    <property type="match status" value="1"/>
</dbReference>
<dbReference type="InterPro" id="IPR007174">
    <property type="entry name" value="Las1"/>
</dbReference>
<name>A0AB34JH30_PRYPA</name>
<evidence type="ECO:0000313" key="3">
    <source>
        <dbReference type="Proteomes" id="UP001515480"/>
    </source>
</evidence>
<feature type="region of interest" description="Disordered" evidence="1">
    <location>
        <begin position="64"/>
        <end position="84"/>
    </location>
</feature>
<evidence type="ECO:0000256" key="1">
    <source>
        <dbReference type="SAM" id="MobiDB-lite"/>
    </source>
</evidence>
<organism evidence="2 3">
    <name type="scientific">Prymnesium parvum</name>
    <name type="common">Toxic golden alga</name>
    <dbReference type="NCBI Taxonomy" id="97485"/>
    <lineage>
        <taxon>Eukaryota</taxon>
        <taxon>Haptista</taxon>
        <taxon>Haptophyta</taxon>
        <taxon>Prymnesiophyceae</taxon>
        <taxon>Prymnesiales</taxon>
        <taxon>Prymnesiaceae</taxon>
        <taxon>Prymnesium</taxon>
    </lineage>
</organism>
<comment type="caution">
    <text evidence="2">The sequence shown here is derived from an EMBL/GenBank/DDBJ whole genome shotgun (WGS) entry which is preliminary data.</text>
</comment>
<evidence type="ECO:0000313" key="2">
    <source>
        <dbReference type="EMBL" id="KAL1520087.1"/>
    </source>
</evidence>
<dbReference type="Proteomes" id="UP001515480">
    <property type="component" value="Unassembled WGS sequence"/>
</dbReference>
<dbReference type="AlphaFoldDB" id="A0AB34JH30"/>
<dbReference type="EMBL" id="JBGBPQ010000009">
    <property type="protein sequence ID" value="KAL1520087.1"/>
    <property type="molecule type" value="Genomic_DNA"/>
</dbReference>
<keyword evidence="3" id="KW-1185">Reference proteome</keyword>
<dbReference type="GO" id="GO:0030687">
    <property type="term" value="C:preribosome, large subunit precursor"/>
    <property type="evidence" value="ECO:0007669"/>
    <property type="project" value="TreeGrafter"/>
</dbReference>
<dbReference type="GO" id="GO:0000470">
    <property type="term" value="P:maturation of LSU-rRNA"/>
    <property type="evidence" value="ECO:0007669"/>
    <property type="project" value="TreeGrafter"/>
</dbReference>
<sequence>MARVALTPWASWAEWEETYAALFALDDPARRAAGVRSVERWRSRARLPVAVDSTASLTEVGLADTPPHAAAHTPPHAAAAAADGGAAPPSEHALCLMYAMTIVRLVNGVVDPMQQGHRAASVQALARELELPAALVELRHECTHNRLPSLSTFRLVAEQALLWLHERYWQPQRALLRERPRAVGLCLARYREASLPRCAGGANPPKHELAAAVAELEGGLNPLELRSLLLAKLLDDGFLAPSGAPRTPVDEDGAADDDERAWGAELQGRLWLSLLRCKPALPVGSALLLECVKRIVAEAPLAAAAAANHWGLRVLSQPAGDASLSLDAPSLRQAAWLALKAASGWGRPLVEKAVERADFPDELRPSVRALLALGASAGQVRHAEAKEGERGGACVTPAEWAAALDRLPGLEAASQPLAAGAAWSRCTRWAPVAIGEAPPRAPRVTAILSAGSGDGAAEGAARMEHGAVGVGEDANALLGEAAPTSTATATSLTPAQCSSNEQHLCGRRQYQLRLLLPPASRALPALHGEPIPEKRPVKSSAKRRRGAAEPS</sequence>
<evidence type="ECO:0008006" key="4">
    <source>
        <dbReference type="Google" id="ProtNLM"/>
    </source>
</evidence>
<dbReference type="GO" id="GO:0004519">
    <property type="term" value="F:endonuclease activity"/>
    <property type="evidence" value="ECO:0007669"/>
    <property type="project" value="InterPro"/>
</dbReference>
<accession>A0AB34JH30</accession>